<dbReference type="AlphaFoldDB" id="A0A1H1T701"/>
<feature type="domain" description="PucR C-terminal helix-turn-helix" evidence="2">
    <location>
        <begin position="272"/>
        <end position="325"/>
    </location>
</feature>
<dbReference type="EMBL" id="LT629758">
    <property type="protein sequence ID" value="SDS56000.1"/>
    <property type="molecule type" value="Genomic_DNA"/>
</dbReference>
<dbReference type="InterPro" id="IPR025736">
    <property type="entry name" value="PucR_C-HTH_dom"/>
</dbReference>
<dbReference type="InterPro" id="IPR042070">
    <property type="entry name" value="PucR_C-HTH_sf"/>
</dbReference>
<dbReference type="Gene3D" id="1.10.10.2840">
    <property type="entry name" value="PucR C-terminal helix-turn-helix domain"/>
    <property type="match status" value="1"/>
</dbReference>
<dbReference type="OrthoDB" id="5051269at2"/>
<evidence type="ECO:0000259" key="2">
    <source>
        <dbReference type="Pfam" id="PF13556"/>
    </source>
</evidence>
<reference evidence="3 4" key="1">
    <citation type="submission" date="2016-10" db="EMBL/GenBank/DDBJ databases">
        <authorList>
            <person name="de Groot N.N."/>
        </authorList>
    </citation>
    <scope>NUCLEOTIDE SEQUENCE [LARGE SCALE GENOMIC DNA]</scope>
    <source>
        <strain evidence="3 4">DSM 43941</strain>
    </source>
</reference>
<protein>
    <recommendedName>
        <fullName evidence="2">PucR C-terminal helix-turn-helix domain-containing protein</fullName>
    </recommendedName>
</protein>
<dbReference type="InterPro" id="IPR051448">
    <property type="entry name" value="CdaR-like_regulators"/>
</dbReference>
<dbReference type="PANTHER" id="PTHR33744:SF1">
    <property type="entry name" value="DNA-BINDING TRANSCRIPTIONAL ACTIVATOR ADER"/>
    <property type="match status" value="1"/>
</dbReference>
<feature type="region of interest" description="Disordered" evidence="1">
    <location>
        <begin position="66"/>
        <end position="90"/>
    </location>
</feature>
<sequence>MRDLAVRLAALDADASAAVQVIAYFDGLVEAGAGLQSIVRGAAVLAGCPARLDDTSRRVHIRMLPDGVATPPATPASSTQAPSTPAPAAADWPHLDLGTAVLWLERTGDPGPVDAMVLERAAGAARTVLDRTRGRAPAPDDPAMTELLVDPDAAPESRLRAARRLGLEGSAYALVRPTGEVTLLAASTNPPPGRAGIGPTVPILELPASHLAARIAVRFTAAGTDDDPGEPLVRHDELGSLAVLASVPDPGEVPDVRTLNQAATTAPWLPATLHAVTTTNSLRAAATHLRLHHSTLQDRVTQAEHLLGWTLHTPHGLLRARLALTLRHLNHTHRQP</sequence>
<dbReference type="Pfam" id="PF13556">
    <property type="entry name" value="HTH_30"/>
    <property type="match status" value="1"/>
</dbReference>
<feature type="compositionally biased region" description="Low complexity" evidence="1">
    <location>
        <begin position="69"/>
        <end position="90"/>
    </location>
</feature>
<name>A0A1H1T701_9ACTN</name>
<dbReference type="RefSeq" id="WP_092542110.1">
    <property type="nucleotide sequence ID" value="NZ_BOMJ01000070.1"/>
</dbReference>
<dbReference type="PANTHER" id="PTHR33744">
    <property type="entry name" value="CARBOHYDRATE DIACID REGULATOR"/>
    <property type="match status" value="1"/>
</dbReference>
<evidence type="ECO:0000256" key="1">
    <source>
        <dbReference type="SAM" id="MobiDB-lite"/>
    </source>
</evidence>
<keyword evidence="4" id="KW-1185">Reference proteome</keyword>
<proteinExistence type="predicted"/>
<evidence type="ECO:0000313" key="4">
    <source>
        <dbReference type="Proteomes" id="UP000198688"/>
    </source>
</evidence>
<evidence type="ECO:0000313" key="3">
    <source>
        <dbReference type="EMBL" id="SDS56000.1"/>
    </source>
</evidence>
<dbReference type="Proteomes" id="UP000198688">
    <property type="component" value="Chromosome I"/>
</dbReference>
<gene>
    <name evidence="3" type="ORF">SAMN04489716_1056</name>
</gene>
<accession>A0A1H1T701</accession>
<dbReference type="STRING" id="113562.SAMN04489716_1056"/>
<organism evidence="3 4">
    <name type="scientific">Actinoplanes derwentensis</name>
    <dbReference type="NCBI Taxonomy" id="113562"/>
    <lineage>
        <taxon>Bacteria</taxon>
        <taxon>Bacillati</taxon>
        <taxon>Actinomycetota</taxon>
        <taxon>Actinomycetes</taxon>
        <taxon>Micromonosporales</taxon>
        <taxon>Micromonosporaceae</taxon>
        <taxon>Actinoplanes</taxon>
    </lineage>
</organism>